<name>A0A0R2FTL6_9LACO</name>
<dbReference type="EMBL" id="JQAZ01000004">
    <property type="protein sequence ID" value="KRN31406.1"/>
    <property type="molecule type" value="Genomic_DNA"/>
</dbReference>
<comment type="caution">
    <text evidence="2">The sequence shown here is derived from an EMBL/GenBank/DDBJ whole genome shotgun (WGS) entry which is preliminary data.</text>
</comment>
<dbReference type="Proteomes" id="UP000051645">
    <property type="component" value="Unassembled WGS sequence"/>
</dbReference>
<dbReference type="AlphaFoldDB" id="A0A0R2FTL6"/>
<dbReference type="OrthoDB" id="1907105at2"/>
<reference evidence="3 4" key="1">
    <citation type="journal article" date="2015" name="Genome Announc.">
        <title>Expanding the biotechnology potential of lactobacilli through comparative genomics of 213 strains and associated genera.</title>
        <authorList>
            <person name="Sun Z."/>
            <person name="Harris H.M."/>
            <person name="McCann A."/>
            <person name="Guo C."/>
            <person name="Argimon S."/>
            <person name="Zhang W."/>
            <person name="Yang X."/>
            <person name="Jeffery I.B."/>
            <person name="Cooney J.C."/>
            <person name="Kagawa T.F."/>
            <person name="Liu W."/>
            <person name="Song Y."/>
            <person name="Salvetti E."/>
            <person name="Wrobel A."/>
            <person name="Rasinkangas P."/>
            <person name="Parkhill J."/>
            <person name="Rea M.C."/>
            <person name="O'Sullivan O."/>
            <person name="Ritari J."/>
            <person name="Douillard F.P."/>
            <person name="Paul Ross R."/>
            <person name="Yang R."/>
            <person name="Briner A.E."/>
            <person name="Felis G.E."/>
            <person name="de Vos W.M."/>
            <person name="Barrangou R."/>
            <person name="Klaenhammer T.R."/>
            <person name="Caufield P.W."/>
            <person name="Cui Y."/>
            <person name="Zhang H."/>
            <person name="O'Toole P.W."/>
        </authorList>
    </citation>
    <scope>NUCLEOTIDE SEQUENCE [LARGE SCALE GENOMIC DNA]</scope>
    <source>
        <strain evidence="1 4">ATCC BAA-66</strain>
        <strain evidence="2 3">DSM 13344</strain>
    </source>
</reference>
<evidence type="ECO:0000313" key="1">
    <source>
        <dbReference type="EMBL" id="KRN29236.1"/>
    </source>
</evidence>
<dbReference type="PATRIC" id="fig|81857.3.peg.121"/>
<evidence type="ECO:0000313" key="4">
    <source>
        <dbReference type="Proteomes" id="UP000051751"/>
    </source>
</evidence>
<sequence length="255" mass="29029">MRYEFRDLQPTYQPEPEETIREGFVFGGFDSRQYGLYLNDRSAPTPDEYEIVETIPYMQGVRDFSTLNGERFFQNREITFSMLKLAEPYQTRKGLEQDIKRQLMPLGNQALVDTHEPVHYWVGKCKSVSVTDSSDNNTLTVSVVFDCYPFAFTDHDEGADVWDDVYFNHWIWQKVSYSIATGAAQEVDLQNIGSRPIECTFDVTGSVTIKGDFGSMDLDSGATDKSSIVLKVGLNKISLTGNGTIAFKFRREELL</sequence>
<evidence type="ECO:0008006" key="5">
    <source>
        <dbReference type="Google" id="ProtNLM"/>
    </source>
</evidence>
<dbReference type="Gene3D" id="2.40.30.200">
    <property type="match status" value="1"/>
</dbReference>
<dbReference type="EMBL" id="JQAT01000001">
    <property type="protein sequence ID" value="KRN29236.1"/>
    <property type="molecule type" value="Genomic_DNA"/>
</dbReference>
<evidence type="ECO:0000313" key="2">
    <source>
        <dbReference type="EMBL" id="KRN31406.1"/>
    </source>
</evidence>
<dbReference type="RefSeq" id="WP_057769672.1">
    <property type="nucleotide sequence ID" value="NZ_JQAT01000001.1"/>
</dbReference>
<proteinExistence type="predicted"/>
<dbReference type="STRING" id="81857.IV38_GL000116"/>
<gene>
    <name evidence="1" type="ORF">IV38_GL000116</name>
    <name evidence="2" type="ORF">IV40_GL001402</name>
</gene>
<protein>
    <recommendedName>
        <fullName evidence="5">Phage tail protein</fullName>
    </recommendedName>
</protein>
<organism evidence="2 3">
    <name type="scientific">Lactobacillus selangorensis</name>
    <dbReference type="NCBI Taxonomy" id="81857"/>
    <lineage>
        <taxon>Bacteria</taxon>
        <taxon>Bacillati</taxon>
        <taxon>Bacillota</taxon>
        <taxon>Bacilli</taxon>
        <taxon>Lactobacillales</taxon>
        <taxon>Lactobacillaceae</taxon>
        <taxon>Lactobacillus</taxon>
    </lineage>
</organism>
<keyword evidence="3" id="KW-1185">Reference proteome</keyword>
<evidence type="ECO:0000313" key="3">
    <source>
        <dbReference type="Proteomes" id="UP000051645"/>
    </source>
</evidence>
<dbReference type="Proteomes" id="UP000051751">
    <property type="component" value="Unassembled WGS sequence"/>
</dbReference>
<accession>A0A0R2FTL6</accession>